<dbReference type="EMBL" id="NAJN01001810">
    <property type="protein sequence ID" value="TKA61082.1"/>
    <property type="molecule type" value="Genomic_DNA"/>
</dbReference>
<feature type="region of interest" description="Disordered" evidence="1">
    <location>
        <begin position="124"/>
        <end position="164"/>
    </location>
</feature>
<dbReference type="AlphaFoldDB" id="A0A4U0WE99"/>
<reference evidence="2 3" key="1">
    <citation type="submission" date="2017-03" db="EMBL/GenBank/DDBJ databases">
        <title>Genomes of endolithic fungi from Antarctica.</title>
        <authorList>
            <person name="Coleine C."/>
            <person name="Masonjones S."/>
            <person name="Stajich J.E."/>
        </authorList>
    </citation>
    <scope>NUCLEOTIDE SEQUENCE [LARGE SCALE GENOMIC DNA]</scope>
    <source>
        <strain evidence="2 3">CCFEE 5187</strain>
    </source>
</reference>
<keyword evidence="3" id="KW-1185">Reference proteome</keyword>
<feature type="compositionally biased region" description="Acidic residues" evidence="1">
    <location>
        <begin position="70"/>
        <end position="92"/>
    </location>
</feature>
<protein>
    <submittedName>
        <fullName evidence="2">Uncharacterized protein</fullName>
    </submittedName>
</protein>
<name>A0A4U0WE99_9PEZI</name>
<evidence type="ECO:0000256" key="1">
    <source>
        <dbReference type="SAM" id="MobiDB-lite"/>
    </source>
</evidence>
<accession>A0A4U0WE99</accession>
<feature type="compositionally biased region" description="Polar residues" evidence="1">
    <location>
        <begin position="124"/>
        <end position="159"/>
    </location>
</feature>
<organism evidence="2 3">
    <name type="scientific">Cryomyces minteri</name>
    <dbReference type="NCBI Taxonomy" id="331657"/>
    <lineage>
        <taxon>Eukaryota</taxon>
        <taxon>Fungi</taxon>
        <taxon>Dikarya</taxon>
        <taxon>Ascomycota</taxon>
        <taxon>Pezizomycotina</taxon>
        <taxon>Dothideomycetes</taxon>
        <taxon>Dothideomycetes incertae sedis</taxon>
        <taxon>Cryomyces</taxon>
    </lineage>
</organism>
<evidence type="ECO:0000313" key="2">
    <source>
        <dbReference type="EMBL" id="TKA61082.1"/>
    </source>
</evidence>
<evidence type="ECO:0000313" key="3">
    <source>
        <dbReference type="Proteomes" id="UP000308768"/>
    </source>
</evidence>
<feature type="region of interest" description="Disordered" evidence="1">
    <location>
        <begin position="68"/>
        <end position="92"/>
    </location>
</feature>
<gene>
    <name evidence="2" type="ORF">B0A49_07911</name>
</gene>
<sequence length="193" mass="20976">MLQIQTDEGEMRSEWAGVVVVIATEDHSAFTVDVQLFAVKEGLERAWDCLGSVKDRYDTTPKILLGAEQDGLDELTDDDDDDAAEGSIADEEDGEWDVLAGRFNTGVAFNRVLSVHTAKETESLATTSVTESHAVTPSTSKVTTSNSMTTSPSRANTRVPNVVDGKIEDSDWSVISNDDGEDGEWELLEEAMD</sequence>
<comment type="caution">
    <text evidence="2">The sequence shown here is derived from an EMBL/GenBank/DDBJ whole genome shotgun (WGS) entry which is preliminary data.</text>
</comment>
<proteinExistence type="predicted"/>
<dbReference type="Proteomes" id="UP000308768">
    <property type="component" value="Unassembled WGS sequence"/>
</dbReference>